<keyword evidence="2" id="KW-0812">Transmembrane</keyword>
<keyword evidence="4" id="KW-1185">Reference proteome</keyword>
<evidence type="ECO:0000313" key="4">
    <source>
        <dbReference type="Proteomes" id="UP000244201"/>
    </source>
</evidence>
<keyword evidence="2" id="KW-0472">Membrane</keyword>
<evidence type="ECO:0008006" key="5">
    <source>
        <dbReference type="Google" id="ProtNLM"/>
    </source>
</evidence>
<protein>
    <recommendedName>
        <fullName evidence="5">Gram-positive cocci surface proteins LPxTG domain-containing protein</fullName>
    </recommendedName>
</protein>
<dbReference type="RefSeq" id="WP_108151639.1">
    <property type="nucleotide sequence ID" value="NZ_CP026304.1"/>
</dbReference>
<evidence type="ECO:0000313" key="3">
    <source>
        <dbReference type="EMBL" id="AVZ74831.1"/>
    </source>
</evidence>
<dbReference type="OrthoDB" id="4333582at2"/>
<name>A0A2R4T6Y1_9ACTN</name>
<dbReference type="Proteomes" id="UP000244201">
    <property type="component" value="Chromosome"/>
</dbReference>
<evidence type="ECO:0000256" key="1">
    <source>
        <dbReference type="SAM" id="MobiDB-lite"/>
    </source>
</evidence>
<proteinExistence type="predicted"/>
<organism evidence="3 4">
    <name type="scientific">Streptomyces lunaelactis</name>
    <dbReference type="NCBI Taxonomy" id="1535768"/>
    <lineage>
        <taxon>Bacteria</taxon>
        <taxon>Bacillati</taxon>
        <taxon>Actinomycetota</taxon>
        <taxon>Actinomycetes</taxon>
        <taxon>Kitasatosporales</taxon>
        <taxon>Streptomycetaceae</taxon>
        <taxon>Streptomyces</taxon>
    </lineage>
</organism>
<feature type="transmembrane region" description="Helical" evidence="2">
    <location>
        <begin position="168"/>
        <end position="190"/>
    </location>
</feature>
<dbReference type="GeneID" id="55658373"/>
<dbReference type="KEGG" id="slk:SLUN_24300"/>
<sequence>MKNTGKTDIESLLVFSAATYAKGLENPDDKLVAKYAHFEYKDPESGTWVNDFADAPFNNGFFFGEFPLDAGKKVTIDLRVKIDKGAPAGDGLAIAAGSYDNGADDDTYTCYDNGDIYPFTIVKAGSNPGDVEDSEPNGEKPGNDVKPQGDAKAIPVTGNLAETGSSSILPTVGIAGGIAVVAGAGVVFAMKRRRSGDATA</sequence>
<gene>
    <name evidence="3" type="ORF">SLUN_24300</name>
</gene>
<dbReference type="EMBL" id="CP026304">
    <property type="protein sequence ID" value="AVZ74831.1"/>
    <property type="molecule type" value="Genomic_DNA"/>
</dbReference>
<dbReference type="AlphaFoldDB" id="A0A2R4T6Y1"/>
<accession>A0A2R4T6Y1</accession>
<feature type="compositionally biased region" description="Basic and acidic residues" evidence="1">
    <location>
        <begin position="137"/>
        <end position="149"/>
    </location>
</feature>
<dbReference type="NCBIfam" id="TIGR01167">
    <property type="entry name" value="LPXTG_anchor"/>
    <property type="match status" value="1"/>
</dbReference>
<reference evidence="3 4" key="1">
    <citation type="submission" date="2018-01" db="EMBL/GenBank/DDBJ databases">
        <title>Complete genome sequence of Streptomyces lunaelactis MM109T, a Ferroverdin A producer isolated from cave moonmilk deposits.</title>
        <authorList>
            <person name="Naome A."/>
            <person name="Martinet L."/>
            <person name="Maciejewska M."/>
            <person name="Anderssen S."/>
            <person name="Adam D."/>
            <person name="Tenconi E."/>
            <person name="Deflandre B."/>
            <person name="Arguelles-Arias A."/>
            <person name="Calusinska M."/>
            <person name="Copieters W."/>
            <person name="Karim L."/>
            <person name="Hanikenne M."/>
            <person name="Baurain D."/>
            <person name="van Wezel G."/>
            <person name="Smargiasso N."/>
            <person name="de Pauw E."/>
            <person name="Delfosse P."/>
            <person name="Rigali S."/>
        </authorList>
    </citation>
    <scope>NUCLEOTIDE SEQUENCE [LARGE SCALE GENOMIC DNA]</scope>
    <source>
        <strain evidence="3 4">MM109</strain>
    </source>
</reference>
<evidence type="ECO:0000256" key="2">
    <source>
        <dbReference type="SAM" id="Phobius"/>
    </source>
</evidence>
<keyword evidence="2" id="KW-1133">Transmembrane helix</keyword>
<feature type="region of interest" description="Disordered" evidence="1">
    <location>
        <begin position="125"/>
        <end position="152"/>
    </location>
</feature>